<dbReference type="GO" id="GO:0030246">
    <property type="term" value="F:carbohydrate binding"/>
    <property type="evidence" value="ECO:0007669"/>
    <property type="project" value="InterPro"/>
</dbReference>
<gene>
    <name evidence="2" type="ORF">BDV25DRAFT_146599</name>
</gene>
<dbReference type="SUPFAM" id="SSF49899">
    <property type="entry name" value="Concanavalin A-like lectins/glucanases"/>
    <property type="match status" value="1"/>
</dbReference>
<accession>A0A5N6U9M4</accession>
<dbReference type="Gene3D" id="2.60.120.200">
    <property type="match status" value="1"/>
</dbReference>
<name>A0A5N6U9M4_ASPAV</name>
<sequence>MATRDDLVLTKNDTRVEVLRDGLLVFRARSFRPAVLTENQNTALELRHGEDVLLHISLRDNKRLVLDSRKAGEDWGARRQVIDGILLNRSSPTITVFNHGENGYQILFDYQTVAFYRKGFAPNAEVSAVRYATSPAGAEGALGKEVNVFSFERLGDFTAP</sequence>
<dbReference type="InterPro" id="IPR001079">
    <property type="entry name" value="Galectin_CRD"/>
</dbReference>
<organism evidence="2 3">
    <name type="scientific">Aspergillus avenaceus</name>
    <dbReference type="NCBI Taxonomy" id="36643"/>
    <lineage>
        <taxon>Eukaryota</taxon>
        <taxon>Fungi</taxon>
        <taxon>Dikarya</taxon>
        <taxon>Ascomycota</taxon>
        <taxon>Pezizomycotina</taxon>
        <taxon>Eurotiomycetes</taxon>
        <taxon>Eurotiomycetidae</taxon>
        <taxon>Eurotiales</taxon>
        <taxon>Aspergillaceae</taxon>
        <taxon>Aspergillus</taxon>
        <taxon>Aspergillus subgen. Circumdati</taxon>
    </lineage>
</organism>
<dbReference type="AlphaFoldDB" id="A0A5N6U9M4"/>
<evidence type="ECO:0000313" key="3">
    <source>
        <dbReference type="Proteomes" id="UP000325780"/>
    </source>
</evidence>
<feature type="domain" description="Galectin" evidence="1">
    <location>
        <begin position="15"/>
        <end position="152"/>
    </location>
</feature>
<dbReference type="PROSITE" id="PS51304">
    <property type="entry name" value="GALECTIN"/>
    <property type="match status" value="1"/>
</dbReference>
<dbReference type="EMBL" id="ML742024">
    <property type="protein sequence ID" value="KAE8155129.1"/>
    <property type="molecule type" value="Genomic_DNA"/>
</dbReference>
<dbReference type="Proteomes" id="UP000325780">
    <property type="component" value="Unassembled WGS sequence"/>
</dbReference>
<dbReference type="OrthoDB" id="167809at2759"/>
<proteinExistence type="predicted"/>
<keyword evidence="3" id="KW-1185">Reference proteome</keyword>
<protein>
    <recommendedName>
        <fullName evidence="1">Galectin domain-containing protein</fullName>
    </recommendedName>
</protein>
<evidence type="ECO:0000259" key="1">
    <source>
        <dbReference type="PROSITE" id="PS51304"/>
    </source>
</evidence>
<reference evidence="2 3" key="1">
    <citation type="submission" date="2019-04" db="EMBL/GenBank/DDBJ databases">
        <title>Friends and foes A comparative genomics study of 23 Aspergillus species from section Flavi.</title>
        <authorList>
            <consortium name="DOE Joint Genome Institute"/>
            <person name="Kjaerbolling I."/>
            <person name="Vesth T."/>
            <person name="Frisvad J.C."/>
            <person name="Nybo J.L."/>
            <person name="Theobald S."/>
            <person name="Kildgaard S."/>
            <person name="Isbrandt T."/>
            <person name="Kuo A."/>
            <person name="Sato A."/>
            <person name="Lyhne E.K."/>
            <person name="Kogle M.E."/>
            <person name="Wiebenga A."/>
            <person name="Kun R.S."/>
            <person name="Lubbers R.J."/>
            <person name="Makela M.R."/>
            <person name="Barry K."/>
            <person name="Chovatia M."/>
            <person name="Clum A."/>
            <person name="Daum C."/>
            <person name="Haridas S."/>
            <person name="He G."/>
            <person name="LaButti K."/>
            <person name="Lipzen A."/>
            <person name="Mondo S."/>
            <person name="Riley R."/>
            <person name="Salamov A."/>
            <person name="Simmons B.A."/>
            <person name="Magnuson J.K."/>
            <person name="Henrissat B."/>
            <person name="Mortensen U.H."/>
            <person name="Larsen T.O."/>
            <person name="Devries R.P."/>
            <person name="Grigoriev I.V."/>
            <person name="Machida M."/>
            <person name="Baker S.E."/>
            <person name="Andersen M.R."/>
        </authorList>
    </citation>
    <scope>NUCLEOTIDE SEQUENCE [LARGE SCALE GENOMIC DNA]</scope>
    <source>
        <strain evidence="2 3">IBT 18842</strain>
    </source>
</reference>
<dbReference type="InterPro" id="IPR013320">
    <property type="entry name" value="ConA-like_dom_sf"/>
</dbReference>
<evidence type="ECO:0000313" key="2">
    <source>
        <dbReference type="EMBL" id="KAE8155129.1"/>
    </source>
</evidence>